<keyword evidence="8" id="KW-1133">Transmembrane helix</keyword>
<feature type="domain" description="Bifunctional inhibitor/plant lipid transfer protein/seed storage helical" evidence="10">
    <location>
        <begin position="24"/>
        <end position="101"/>
    </location>
</feature>
<keyword evidence="4 9" id="KW-0732">Signal</keyword>
<keyword evidence="8" id="KW-0472">Membrane</keyword>
<sequence length="184" mass="18758">MPSVALAITLVAMLCSGASAQSGCTTVIVGLAPCMTYILGNSSTPASPCCTQLAGVVRSQPQCLCMVLNGGAAQFGLTLNQTRALALPGACNVQTPSVSLCNGRTDGIFSGSSIGTKQPHSTSRSVDAISSEKLLSCNTFHSVDAIGSFRWSGSKTTEASAGSSTTMAALPFLMFLFVASYTLN</sequence>
<comment type="similarity">
    <text evidence="2">Belongs to the plant LTP family.</text>
</comment>
<dbReference type="EMBL" id="NMUH01001776">
    <property type="protein sequence ID" value="MQL95272.1"/>
    <property type="molecule type" value="Genomic_DNA"/>
</dbReference>
<keyword evidence="6" id="KW-0325">Glycoprotein</keyword>
<keyword evidence="3" id="KW-0336">GPI-anchor</keyword>
<evidence type="ECO:0000256" key="8">
    <source>
        <dbReference type="SAM" id="Phobius"/>
    </source>
</evidence>
<dbReference type="FunFam" id="1.10.110.10:FF:000001">
    <property type="entry name" value="Bifunctional inhibitor/lipid-transfer protein/seed storage 2S albumin superfamily protein"/>
    <property type="match status" value="1"/>
</dbReference>
<evidence type="ECO:0000256" key="9">
    <source>
        <dbReference type="SAM" id="SignalP"/>
    </source>
</evidence>
<gene>
    <name evidence="11" type="ORF">Taro_027936</name>
</gene>
<protein>
    <recommendedName>
        <fullName evidence="10">Bifunctional inhibitor/plant lipid transfer protein/seed storage helical domain-containing protein</fullName>
    </recommendedName>
</protein>
<evidence type="ECO:0000313" key="12">
    <source>
        <dbReference type="Proteomes" id="UP000652761"/>
    </source>
</evidence>
<proteinExistence type="inferred from homology"/>
<keyword evidence="12" id="KW-1185">Reference proteome</keyword>
<accession>A0A843V9Z5</accession>
<dbReference type="Gene3D" id="1.10.110.10">
    <property type="entry name" value="Plant lipid-transfer and hydrophobic proteins"/>
    <property type="match status" value="1"/>
</dbReference>
<dbReference type="PANTHER" id="PTHR33044">
    <property type="entry name" value="BIFUNCTIONAL INHIBITOR/LIPID-TRANSFER PROTEIN/SEED STORAGE 2S ALBUMIN SUPERFAMILY PROTEIN-RELATED"/>
    <property type="match status" value="1"/>
</dbReference>
<dbReference type="InterPro" id="IPR036312">
    <property type="entry name" value="Bifun_inhib/LTP/seed_sf"/>
</dbReference>
<dbReference type="GO" id="GO:0006869">
    <property type="term" value="P:lipid transport"/>
    <property type="evidence" value="ECO:0007669"/>
    <property type="project" value="InterPro"/>
</dbReference>
<dbReference type="SUPFAM" id="SSF47699">
    <property type="entry name" value="Bifunctional inhibitor/lipid-transfer protein/seed storage 2S albumin"/>
    <property type="match status" value="1"/>
</dbReference>
<comment type="subcellular location">
    <subcellularLocation>
        <location evidence="1">Cell membrane</location>
        <topology evidence="1">Lipid-anchor</topology>
        <topology evidence="1">GPI-anchor</topology>
    </subcellularLocation>
</comment>
<dbReference type="GO" id="GO:0005886">
    <property type="term" value="C:plasma membrane"/>
    <property type="evidence" value="ECO:0007669"/>
    <property type="project" value="UniProtKB-SubCell"/>
</dbReference>
<dbReference type="InterPro" id="IPR016140">
    <property type="entry name" value="Bifunc_inhib/LTP/seed_store"/>
</dbReference>
<dbReference type="CDD" id="cd00010">
    <property type="entry name" value="AAI_LTSS"/>
    <property type="match status" value="1"/>
</dbReference>
<dbReference type="Proteomes" id="UP000652761">
    <property type="component" value="Unassembled WGS sequence"/>
</dbReference>
<reference evidence="11" key="1">
    <citation type="submission" date="2017-07" db="EMBL/GenBank/DDBJ databases">
        <title>Taro Niue Genome Assembly and Annotation.</title>
        <authorList>
            <person name="Atibalentja N."/>
            <person name="Keating K."/>
            <person name="Fields C.J."/>
        </authorList>
    </citation>
    <scope>NUCLEOTIDE SEQUENCE</scope>
    <source>
        <strain evidence="11">Niue_2</strain>
        <tissue evidence="11">Leaf</tissue>
    </source>
</reference>
<keyword evidence="5" id="KW-1015">Disulfide bond</keyword>
<evidence type="ECO:0000256" key="7">
    <source>
        <dbReference type="ARBA" id="ARBA00023288"/>
    </source>
</evidence>
<evidence type="ECO:0000256" key="1">
    <source>
        <dbReference type="ARBA" id="ARBA00004609"/>
    </source>
</evidence>
<evidence type="ECO:0000313" key="11">
    <source>
        <dbReference type="EMBL" id="MQL95272.1"/>
    </source>
</evidence>
<feature type="signal peptide" evidence="9">
    <location>
        <begin position="1"/>
        <end position="20"/>
    </location>
</feature>
<dbReference type="PRINTS" id="PR00382">
    <property type="entry name" value="LIPIDTRNSFER"/>
</dbReference>
<evidence type="ECO:0000256" key="2">
    <source>
        <dbReference type="ARBA" id="ARBA00009748"/>
    </source>
</evidence>
<keyword evidence="7" id="KW-0449">Lipoprotein</keyword>
<name>A0A843V9Z5_COLES</name>
<comment type="caution">
    <text evidence="11">The sequence shown here is derived from an EMBL/GenBank/DDBJ whole genome shotgun (WGS) entry which is preliminary data.</text>
</comment>
<dbReference type="OrthoDB" id="911994at2759"/>
<organism evidence="11 12">
    <name type="scientific">Colocasia esculenta</name>
    <name type="common">Wild taro</name>
    <name type="synonym">Arum esculentum</name>
    <dbReference type="NCBI Taxonomy" id="4460"/>
    <lineage>
        <taxon>Eukaryota</taxon>
        <taxon>Viridiplantae</taxon>
        <taxon>Streptophyta</taxon>
        <taxon>Embryophyta</taxon>
        <taxon>Tracheophyta</taxon>
        <taxon>Spermatophyta</taxon>
        <taxon>Magnoliopsida</taxon>
        <taxon>Liliopsida</taxon>
        <taxon>Araceae</taxon>
        <taxon>Aroideae</taxon>
        <taxon>Colocasieae</taxon>
        <taxon>Colocasia</taxon>
    </lineage>
</organism>
<dbReference type="SMART" id="SM00499">
    <property type="entry name" value="AAI"/>
    <property type="match status" value="1"/>
</dbReference>
<dbReference type="AlphaFoldDB" id="A0A843V9Z5"/>
<dbReference type="GO" id="GO:0098552">
    <property type="term" value="C:side of membrane"/>
    <property type="evidence" value="ECO:0007669"/>
    <property type="project" value="UniProtKB-KW"/>
</dbReference>
<evidence type="ECO:0000256" key="5">
    <source>
        <dbReference type="ARBA" id="ARBA00023157"/>
    </source>
</evidence>
<dbReference type="InterPro" id="IPR043325">
    <property type="entry name" value="LTSS"/>
</dbReference>
<dbReference type="Pfam" id="PF14368">
    <property type="entry name" value="LTP_2"/>
    <property type="match status" value="1"/>
</dbReference>
<dbReference type="GO" id="GO:0008289">
    <property type="term" value="F:lipid binding"/>
    <property type="evidence" value="ECO:0007669"/>
    <property type="project" value="InterPro"/>
</dbReference>
<evidence type="ECO:0000256" key="4">
    <source>
        <dbReference type="ARBA" id="ARBA00022729"/>
    </source>
</evidence>
<keyword evidence="8" id="KW-0812">Transmembrane</keyword>
<feature type="chain" id="PRO_5032712336" description="Bifunctional inhibitor/plant lipid transfer protein/seed storage helical domain-containing protein" evidence="9">
    <location>
        <begin position="21"/>
        <end position="184"/>
    </location>
</feature>
<dbReference type="InterPro" id="IPR000528">
    <property type="entry name" value="Plant_nsLTP"/>
</dbReference>
<feature type="transmembrane region" description="Helical" evidence="8">
    <location>
        <begin position="165"/>
        <end position="183"/>
    </location>
</feature>
<evidence type="ECO:0000256" key="6">
    <source>
        <dbReference type="ARBA" id="ARBA00023180"/>
    </source>
</evidence>
<evidence type="ECO:0000256" key="3">
    <source>
        <dbReference type="ARBA" id="ARBA00022622"/>
    </source>
</evidence>
<evidence type="ECO:0000259" key="10">
    <source>
        <dbReference type="SMART" id="SM00499"/>
    </source>
</evidence>